<proteinExistence type="predicted"/>
<comment type="caution">
    <text evidence="1">The sequence shown here is derived from an EMBL/GenBank/DDBJ whole genome shotgun (WGS) entry which is preliminary data.</text>
</comment>
<evidence type="ECO:0000313" key="1">
    <source>
        <dbReference type="EMBL" id="KAK8403964.1"/>
    </source>
</evidence>
<dbReference type="Proteomes" id="UP001487740">
    <property type="component" value="Unassembled WGS sequence"/>
</dbReference>
<protein>
    <submittedName>
        <fullName evidence="1">Uncharacterized protein</fullName>
    </submittedName>
</protein>
<keyword evidence="2" id="KW-1185">Reference proteome</keyword>
<gene>
    <name evidence="1" type="ORF">O3P69_000190</name>
</gene>
<reference evidence="1 2" key="1">
    <citation type="submission" date="2023-03" db="EMBL/GenBank/DDBJ databases">
        <title>High-quality genome of Scylla paramamosain provides insights in environmental adaptation.</title>
        <authorList>
            <person name="Zhang L."/>
        </authorList>
    </citation>
    <scope>NUCLEOTIDE SEQUENCE [LARGE SCALE GENOMIC DNA]</scope>
    <source>
        <strain evidence="1">LZ_2023a</strain>
        <tissue evidence="1">Muscle</tissue>
    </source>
</reference>
<dbReference type="EMBL" id="JARAKH010000005">
    <property type="protein sequence ID" value="KAK8403964.1"/>
    <property type="molecule type" value="Genomic_DNA"/>
</dbReference>
<organism evidence="1 2">
    <name type="scientific">Scylla paramamosain</name>
    <name type="common">Mud crab</name>
    <dbReference type="NCBI Taxonomy" id="85552"/>
    <lineage>
        <taxon>Eukaryota</taxon>
        <taxon>Metazoa</taxon>
        <taxon>Ecdysozoa</taxon>
        <taxon>Arthropoda</taxon>
        <taxon>Crustacea</taxon>
        <taxon>Multicrustacea</taxon>
        <taxon>Malacostraca</taxon>
        <taxon>Eumalacostraca</taxon>
        <taxon>Eucarida</taxon>
        <taxon>Decapoda</taxon>
        <taxon>Pleocyemata</taxon>
        <taxon>Brachyura</taxon>
        <taxon>Eubrachyura</taxon>
        <taxon>Portunoidea</taxon>
        <taxon>Portunidae</taxon>
        <taxon>Portuninae</taxon>
        <taxon>Scylla</taxon>
    </lineage>
</organism>
<accession>A0AAW0UUY4</accession>
<sequence length="212" mass="22937">MASQPQPLVYCSGAPNYFAIKFSKVAKKDGDALQFLSTEQIQELVHCLNKRKGNVLTEGNLKINVNIKKKNSELLEAKKKGGDVAGLGVDGGNNDLLLQTMGGAGGGTGGCGSGDDAKKDDMEDKFSLKIKQKIEDEDAHIKSMLHAVLSSRLSESNNDRSAVPTGSIAPWSKPSEELLEYLYREGVSVDIGAAKDYADKVNGTLYFRFHIR</sequence>
<dbReference type="AlphaFoldDB" id="A0AAW0UUY4"/>
<evidence type="ECO:0000313" key="2">
    <source>
        <dbReference type="Proteomes" id="UP001487740"/>
    </source>
</evidence>
<name>A0AAW0UUY4_SCYPA</name>